<reference evidence="8 9" key="1">
    <citation type="journal article" date="2021" name="Nat. Plants">
        <title>The Taxus genome provides insights into paclitaxel biosynthesis.</title>
        <authorList>
            <person name="Xiong X."/>
            <person name="Gou J."/>
            <person name="Liao Q."/>
            <person name="Li Y."/>
            <person name="Zhou Q."/>
            <person name="Bi G."/>
            <person name="Li C."/>
            <person name="Du R."/>
            <person name="Wang X."/>
            <person name="Sun T."/>
            <person name="Guo L."/>
            <person name="Liang H."/>
            <person name="Lu P."/>
            <person name="Wu Y."/>
            <person name="Zhang Z."/>
            <person name="Ro D.K."/>
            <person name="Shang Y."/>
            <person name="Huang S."/>
            <person name="Yan J."/>
        </authorList>
    </citation>
    <scope>NUCLEOTIDE SEQUENCE [LARGE SCALE GENOMIC DNA]</scope>
    <source>
        <strain evidence="8">Ta-2019</strain>
    </source>
</reference>
<dbReference type="CDD" id="cd06257">
    <property type="entry name" value="DnaJ"/>
    <property type="match status" value="1"/>
</dbReference>
<dbReference type="Proteomes" id="UP000824469">
    <property type="component" value="Unassembled WGS sequence"/>
</dbReference>
<dbReference type="InterPro" id="IPR001305">
    <property type="entry name" value="HSP_DnaJ_Cys-rich_dom"/>
</dbReference>
<dbReference type="HAMAP" id="MF_01152">
    <property type="entry name" value="DnaJ"/>
    <property type="match status" value="1"/>
</dbReference>
<evidence type="ECO:0000256" key="1">
    <source>
        <dbReference type="ARBA" id="ARBA00022723"/>
    </source>
</evidence>
<dbReference type="AlphaFoldDB" id="A0AA38FTT5"/>
<evidence type="ECO:0000256" key="3">
    <source>
        <dbReference type="ARBA" id="ARBA00022771"/>
    </source>
</evidence>
<sequence>MAICSAPSLAIFNFNTSTSMAAGEIFAGKFAAGKRSSLGVLKLQLGLSSSHNFFNGGRQSLGNDINNNYRRHYRKVHRTICMAADYYSALGVSRSANVKEIKTAYRRLARQVLSDDEKRSLYDRYGEAGVKGGAAGAGAGAYTTNPFDLFETIFGSNMGGFSGMGQAGYGTRRRETVLQGDDIRYDVTLEFSEVIFGAEKEFEISHLETCESCNGTGAKKGSRPKKCKTCGGRGQVMRTQETPFGMFSQVSICPKCGGEGEIISDYCRKCAGEGRVQVIKDLKVKFPPGVDSGSTIRVRGEGDAGPRGGPAGDLYFRLYVKEIPGIKRDGLNLSSAISVSYIDAILGTVVKVKTVEGISELQVPPGTQPGDVLVMSKLGVPKYSRPSVRGDHLFTVELSIPTRISERERTLIEELARLRNLKDNRASVRPASWPQRGQSEMPTPEMGTEMKKQDEQENETEGFWGKLKNFTG</sequence>
<dbReference type="PANTHER" id="PTHR43096">
    <property type="entry name" value="DNAJ HOMOLOG 1, MITOCHONDRIAL-RELATED"/>
    <property type="match status" value="1"/>
</dbReference>
<dbReference type="Pfam" id="PF01556">
    <property type="entry name" value="DnaJ_C"/>
    <property type="match status" value="1"/>
</dbReference>
<dbReference type="InterPro" id="IPR036869">
    <property type="entry name" value="J_dom_sf"/>
</dbReference>
<dbReference type="GO" id="GO:0008270">
    <property type="term" value="F:zinc ion binding"/>
    <property type="evidence" value="ECO:0007669"/>
    <property type="project" value="UniProtKB-KW"/>
</dbReference>
<feature type="domain" description="CR-type" evidence="7">
    <location>
        <begin position="197"/>
        <end position="279"/>
    </location>
</feature>
<evidence type="ECO:0000313" key="9">
    <source>
        <dbReference type="Proteomes" id="UP000824469"/>
    </source>
</evidence>
<dbReference type="PANTHER" id="PTHR43096:SF22">
    <property type="entry name" value="MOLECULAR CHAPERONE HSP40_DNAJ FAMILY PROTEIN"/>
    <property type="match status" value="1"/>
</dbReference>
<dbReference type="PROSITE" id="PS51188">
    <property type="entry name" value="ZF_CR"/>
    <property type="match status" value="1"/>
</dbReference>
<dbReference type="InterPro" id="IPR001623">
    <property type="entry name" value="DnaJ_domain"/>
</dbReference>
<name>A0AA38FTT5_TAXCH</name>
<proteinExistence type="inferred from homology"/>
<evidence type="ECO:0000259" key="7">
    <source>
        <dbReference type="PROSITE" id="PS51188"/>
    </source>
</evidence>
<comment type="caution">
    <text evidence="8">The sequence shown here is derived from an EMBL/GenBank/DDBJ whole genome shotgun (WGS) entry which is preliminary data.</text>
</comment>
<dbReference type="FunFam" id="2.60.260.20:FF:000005">
    <property type="entry name" value="Chaperone protein dnaJ 1, mitochondrial"/>
    <property type="match status" value="1"/>
</dbReference>
<dbReference type="GO" id="GO:0009408">
    <property type="term" value="P:response to heat"/>
    <property type="evidence" value="ECO:0007669"/>
    <property type="project" value="InterPro"/>
</dbReference>
<feature type="zinc finger region" description="CR-type" evidence="5">
    <location>
        <begin position="197"/>
        <end position="279"/>
    </location>
</feature>
<keyword evidence="9" id="KW-1185">Reference proteome</keyword>
<dbReference type="CDD" id="cd10747">
    <property type="entry name" value="DnaJ_C"/>
    <property type="match status" value="1"/>
</dbReference>
<keyword evidence="4 5" id="KW-0862">Zinc</keyword>
<dbReference type="Pfam" id="PF00684">
    <property type="entry name" value="DnaJ_CXXCXGXG"/>
    <property type="match status" value="1"/>
</dbReference>
<dbReference type="InterPro" id="IPR002939">
    <property type="entry name" value="DnaJ_C"/>
</dbReference>
<dbReference type="Gene3D" id="2.10.230.10">
    <property type="entry name" value="Heat shock protein DnaJ, cysteine-rich domain"/>
    <property type="match status" value="1"/>
</dbReference>
<evidence type="ECO:0000256" key="5">
    <source>
        <dbReference type="PROSITE-ProRule" id="PRU00546"/>
    </source>
</evidence>
<feature type="non-terminal residue" evidence="8">
    <location>
        <position position="1"/>
    </location>
</feature>
<dbReference type="SUPFAM" id="SSF49493">
    <property type="entry name" value="HSP40/DnaJ peptide-binding domain"/>
    <property type="match status" value="2"/>
</dbReference>
<dbReference type="InterPro" id="IPR012724">
    <property type="entry name" value="DnaJ"/>
</dbReference>
<dbReference type="SUPFAM" id="SSF57938">
    <property type="entry name" value="DnaJ/Hsp40 cysteine-rich domain"/>
    <property type="match status" value="1"/>
</dbReference>
<keyword evidence="1 5" id="KW-0479">Metal-binding</keyword>
<dbReference type="InterPro" id="IPR036410">
    <property type="entry name" value="HSP_DnaJ_Cys-rich_dom_sf"/>
</dbReference>
<protein>
    <recommendedName>
        <fullName evidence="7">CR-type domain-containing protein</fullName>
    </recommendedName>
</protein>
<dbReference type="InterPro" id="IPR008971">
    <property type="entry name" value="HSP40/DnaJ_pept-bd"/>
</dbReference>
<evidence type="ECO:0000256" key="2">
    <source>
        <dbReference type="ARBA" id="ARBA00022737"/>
    </source>
</evidence>
<dbReference type="GO" id="GO:0005524">
    <property type="term" value="F:ATP binding"/>
    <property type="evidence" value="ECO:0007669"/>
    <property type="project" value="InterPro"/>
</dbReference>
<feature type="region of interest" description="Disordered" evidence="6">
    <location>
        <begin position="426"/>
        <end position="472"/>
    </location>
</feature>
<keyword evidence="2" id="KW-0677">Repeat</keyword>
<organism evidence="8 9">
    <name type="scientific">Taxus chinensis</name>
    <name type="common">Chinese yew</name>
    <name type="synonym">Taxus wallichiana var. chinensis</name>
    <dbReference type="NCBI Taxonomy" id="29808"/>
    <lineage>
        <taxon>Eukaryota</taxon>
        <taxon>Viridiplantae</taxon>
        <taxon>Streptophyta</taxon>
        <taxon>Embryophyta</taxon>
        <taxon>Tracheophyta</taxon>
        <taxon>Spermatophyta</taxon>
        <taxon>Pinopsida</taxon>
        <taxon>Pinidae</taxon>
        <taxon>Conifers II</taxon>
        <taxon>Cupressales</taxon>
        <taxon>Taxaceae</taxon>
        <taxon>Taxus</taxon>
    </lineage>
</organism>
<dbReference type="SUPFAM" id="SSF46565">
    <property type="entry name" value="Chaperone J-domain"/>
    <property type="match status" value="1"/>
</dbReference>
<evidence type="ECO:0000313" key="8">
    <source>
        <dbReference type="EMBL" id="KAH9310757.1"/>
    </source>
</evidence>
<dbReference type="GO" id="GO:0042026">
    <property type="term" value="P:protein refolding"/>
    <property type="evidence" value="ECO:0007669"/>
    <property type="project" value="TreeGrafter"/>
</dbReference>
<dbReference type="GO" id="GO:0051082">
    <property type="term" value="F:unfolded protein binding"/>
    <property type="evidence" value="ECO:0007669"/>
    <property type="project" value="InterPro"/>
</dbReference>
<dbReference type="FunFam" id="2.10.230.10:FF:000006">
    <property type="entry name" value="Chaperone protein dnaJ A6 chloroplastic"/>
    <property type="match status" value="1"/>
</dbReference>
<gene>
    <name evidence="8" type="ORF">KI387_025792</name>
</gene>
<evidence type="ECO:0000256" key="6">
    <source>
        <dbReference type="SAM" id="MobiDB-lite"/>
    </source>
</evidence>
<evidence type="ECO:0000256" key="4">
    <source>
        <dbReference type="ARBA" id="ARBA00022833"/>
    </source>
</evidence>
<dbReference type="EMBL" id="JAHRHJ020000006">
    <property type="protein sequence ID" value="KAH9310757.1"/>
    <property type="molecule type" value="Genomic_DNA"/>
</dbReference>
<dbReference type="GO" id="GO:0009535">
    <property type="term" value="C:chloroplast thylakoid membrane"/>
    <property type="evidence" value="ECO:0007669"/>
    <property type="project" value="TreeGrafter"/>
</dbReference>
<dbReference type="GO" id="GO:0031072">
    <property type="term" value="F:heat shock protein binding"/>
    <property type="evidence" value="ECO:0007669"/>
    <property type="project" value="InterPro"/>
</dbReference>
<dbReference type="OMA" id="EKVRIRH"/>
<dbReference type="Gene3D" id="1.10.287.110">
    <property type="entry name" value="DnaJ domain"/>
    <property type="match status" value="2"/>
</dbReference>
<accession>A0AA38FTT5</accession>
<dbReference type="Gene3D" id="2.60.260.20">
    <property type="entry name" value="Urease metallochaperone UreE, N-terminal domain"/>
    <property type="match status" value="2"/>
</dbReference>
<dbReference type="CDD" id="cd10719">
    <property type="entry name" value="DnaJ_zf"/>
    <property type="match status" value="1"/>
</dbReference>
<keyword evidence="3 5" id="KW-0863">Zinc-finger</keyword>